<evidence type="ECO:0000313" key="4">
    <source>
        <dbReference type="Proteomes" id="UP001156641"/>
    </source>
</evidence>
<keyword evidence="2" id="KW-0408">Iron</keyword>
<dbReference type="InterPro" id="IPR036396">
    <property type="entry name" value="Cyt_P450_sf"/>
</dbReference>
<name>A0ABQ6A5Q0_9PROT</name>
<keyword evidence="4" id="KW-1185">Reference proteome</keyword>
<keyword evidence="2" id="KW-0479">Metal-binding</keyword>
<dbReference type="InterPro" id="IPR001128">
    <property type="entry name" value="Cyt_P450"/>
</dbReference>
<evidence type="ECO:0000313" key="3">
    <source>
        <dbReference type="EMBL" id="GLR66992.1"/>
    </source>
</evidence>
<dbReference type="SUPFAM" id="SSF48264">
    <property type="entry name" value="Cytochrome P450"/>
    <property type="match status" value="1"/>
</dbReference>
<sequence length="417" mass="46984">MDTPVIETLSAKVPTPSHVPPEAVFDFDMYLDPALLEDPHARVRDLLNTAPPVFWTPRNGGHWVVIGHQENYLVSRDTETFSSSAPAAYAAAMLAQLPPDQGHIPLPTPINMDPPEHTKYRLPLQSAFSPKAMMARKDEVRALANELIDKVIAQGHCDFMPDIAEPLPVQVFLKMMGLPLERSAEFRGLVHEFMAPVVSPLDILGRMRKVADSMKAEINDRRINPKDDLLSLLWRSEIDGKPMTFETMEDFGVLLFIAGLDTVINGMGFGVRHLASNPELQNKLRANPKLIPEAAEELLRRYTFTVPSRRLAKDAEFAGWTMKEDERLMIFLPAADLDTREFPDPEVFDLNRENKVHIAFGAGPHRCLGSHLARIELQIIYEQMLARLPEFRLDTAKPIKFHAGNIIAIDSLPIRWD</sequence>
<comment type="caution">
    <text evidence="3">The sequence shown here is derived from an EMBL/GenBank/DDBJ whole genome shotgun (WGS) entry which is preliminary data.</text>
</comment>
<proteinExistence type="inferred from homology"/>
<accession>A0ABQ6A5Q0</accession>
<protein>
    <submittedName>
        <fullName evidence="3">Cytochrome P450</fullName>
    </submittedName>
</protein>
<dbReference type="RefSeq" id="WP_284257695.1">
    <property type="nucleotide sequence ID" value="NZ_BSOS01000045.1"/>
</dbReference>
<dbReference type="Proteomes" id="UP001156641">
    <property type="component" value="Unassembled WGS sequence"/>
</dbReference>
<evidence type="ECO:0000256" key="2">
    <source>
        <dbReference type="RuleBase" id="RU000461"/>
    </source>
</evidence>
<dbReference type="PROSITE" id="PS00086">
    <property type="entry name" value="CYTOCHROME_P450"/>
    <property type="match status" value="1"/>
</dbReference>
<evidence type="ECO:0000256" key="1">
    <source>
        <dbReference type="ARBA" id="ARBA00010617"/>
    </source>
</evidence>
<dbReference type="PRINTS" id="PR00359">
    <property type="entry name" value="BP450"/>
</dbReference>
<dbReference type="EMBL" id="BSOS01000045">
    <property type="protein sequence ID" value="GLR66992.1"/>
    <property type="molecule type" value="Genomic_DNA"/>
</dbReference>
<dbReference type="InterPro" id="IPR002397">
    <property type="entry name" value="Cyt_P450_B"/>
</dbReference>
<comment type="similarity">
    <text evidence="1 2">Belongs to the cytochrome P450 family.</text>
</comment>
<keyword evidence="2" id="KW-0560">Oxidoreductase</keyword>
<keyword evidence="2" id="KW-0349">Heme</keyword>
<gene>
    <name evidence="3" type="ORF">GCM10010909_16730</name>
</gene>
<reference evidence="4" key="1">
    <citation type="journal article" date="2019" name="Int. J. Syst. Evol. Microbiol.">
        <title>The Global Catalogue of Microorganisms (GCM) 10K type strain sequencing project: providing services to taxonomists for standard genome sequencing and annotation.</title>
        <authorList>
            <consortium name="The Broad Institute Genomics Platform"/>
            <consortium name="The Broad Institute Genome Sequencing Center for Infectious Disease"/>
            <person name="Wu L."/>
            <person name="Ma J."/>
        </authorList>
    </citation>
    <scope>NUCLEOTIDE SEQUENCE [LARGE SCALE GENOMIC DNA]</scope>
    <source>
        <strain evidence="4">NBRC 112502</strain>
    </source>
</reference>
<dbReference type="Pfam" id="PF00067">
    <property type="entry name" value="p450"/>
    <property type="match status" value="1"/>
</dbReference>
<dbReference type="PANTHER" id="PTHR46696">
    <property type="entry name" value="P450, PUTATIVE (EUROFUNG)-RELATED"/>
    <property type="match status" value="1"/>
</dbReference>
<dbReference type="Gene3D" id="1.10.630.10">
    <property type="entry name" value="Cytochrome P450"/>
    <property type="match status" value="1"/>
</dbReference>
<dbReference type="PANTHER" id="PTHR46696:SF6">
    <property type="entry name" value="P450, PUTATIVE (EUROFUNG)-RELATED"/>
    <property type="match status" value="1"/>
</dbReference>
<organism evidence="3 4">
    <name type="scientific">Acidocella aquatica</name>
    <dbReference type="NCBI Taxonomy" id="1922313"/>
    <lineage>
        <taxon>Bacteria</taxon>
        <taxon>Pseudomonadati</taxon>
        <taxon>Pseudomonadota</taxon>
        <taxon>Alphaproteobacteria</taxon>
        <taxon>Acetobacterales</taxon>
        <taxon>Acidocellaceae</taxon>
        <taxon>Acidocella</taxon>
    </lineage>
</organism>
<keyword evidence="2" id="KW-0503">Monooxygenase</keyword>
<dbReference type="InterPro" id="IPR017972">
    <property type="entry name" value="Cyt_P450_CS"/>
</dbReference>